<evidence type="ECO:0000256" key="1">
    <source>
        <dbReference type="SAM" id="MobiDB-lite"/>
    </source>
</evidence>
<feature type="region of interest" description="Disordered" evidence="1">
    <location>
        <begin position="171"/>
        <end position="206"/>
    </location>
</feature>
<dbReference type="Proteomes" id="UP001233999">
    <property type="component" value="Unassembled WGS sequence"/>
</dbReference>
<reference evidence="2" key="2">
    <citation type="submission" date="2023-05" db="EMBL/GenBank/DDBJ databases">
        <authorList>
            <person name="Fouks B."/>
        </authorList>
    </citation>
    <scope>NUCLEOTIDE SEQUENCE</scope>
    <source>
        <strain evidence="2">Stay&amp;Tobe</strain>
        <tissue evidence="2">Testes</tissue>
    </source>
</reference>
<feature type="compositionally biased region" description="Basic residues" evidence="1">
    <location>
        <begin position="35"/>
        <end position="46"/>
    </location>
</feature>
<accession>A0AAD8AGI7</accession>
<gene>
    <name evidence="2" type="ORF">L9F63_010589</name>
</gene>
<feature type="compositionally biased region" description="Basic and acidic residues" evidence="1">
    <location>
        <begin position="1"/>
        <end position="11"/>
    </location>
</feature>
<proteinExistence type="predicted"/>
<evidence type="ECO:0000313" key="3">
    <source>
        <dbReference type="Proteomes" id="UP001233999"/>
    </source>
</evidence>
<keyword evidence="3" id="KW-1185">Reference proteome</keyword>
<dbReference type="EMBL" id="JASPKZ010001192">
    <property type="protein sequence ID" value="KAJ9598728.1"/>
    <property type="molecule type" value="Genomic_DNA"/>
</dbReference>
<protein>
    <submittedName>
        <fullName evidence="2">Uncharacterized protein</fullName>
    </submittedName>
</protein>
<feature type="compositionally biased region" description="Polar residues" evidence="1">
    <location>
        <begin position="14"/>
        <end position="28"/>
    </location>
</feature>
<evidence type="ECO:0000313" key="2">
    <source>
        <dbReference type="EMBL" id="KAJ9598728.1"/>
    </source>
</evidence>
<name>A0AAD8AGI7_DIPPU</name>
<feature type="compositionally biased region" description="Basic residues" evidence="1">
    <location>
        <begin position="193"/>
        <end position="206"/>
    </location>
</feature>
<reference evidence="2" key="1">
    <citation type="journal article" date="2023" name="IScience">
        <title>Live-bearing cockroach genome reveals convergent evolutionary mechanisms linked to viviparity in insects and beyond.</title>
        <authorList>
            <person name="Fouks B."/>
            <person name="Harrison M.C."/>
            <person name="Mikhailova A.A."/>
            <person name="Marchal E."/>
            <person name="English S."/>
            <person name="Carruthers M."/>
            <person name="Jennings E.C."/>
            <person name="Chiamaka E.L."/>
            <person name="Frigard R.A."/>
            <person name="Pippel M."/>
            <person name="Attardo G.M."/>
            <person name="Benoit J.B."/>
            <person name="Bornberg-Bauer E."/>
            <person name="Tobe S.S."/>
        </authorList>
    </citation>
    <scope>NUCLEOTIDE SEQUENCE</scope>
    <source>
        <strain evidence="2">Stay&amp;Tobe</strain>
    </source>
</reference>
<comment type="caution">
    <text evidence="2">The sequence shown here is derived from an EMBL/GenBank/DDBJ whole genome shotgun (WGS) entry which is preliminary data.</text>
</comment>
<feature type="non-terminal residue" evidence="2">
    <location>
        <position position="206"/>
    </location>
</feature>
<feature type="region of interest" description="Disordered" evidence="1">
    <location>
        <begin position="1"/>
        <end position="53"/>
    </location>
</feature>
<feature type="non-terminal residue" evidence="2">
    <location>
        <position position="1"/>
    </location>
</feature>
<dbReference type="AlphaFoldDB" id="A0AAD8AGI7"/>
<sequence length="206" mass="23607">SVTRTRRDNKTSKNKLNVPSTASQQLQRQCIPKSQKGKQRPPKLRTKRADKECQISLNPVRKDKTIGKENRVIQPISNHELGQSQEKQEDFNLPLESQDEHYSPEEDFNYPTRGQRFRNYSIKVSVVSLVLRSVRRISFQIGAAESLVTAFTTAKAKEPIAARPILHRIGSWNTSPKANKTLEPPDQSAHEKSAKHHLPSTHWWKQ</sequence>
<organism evidence="2 3">
    <name type="scientific">Diploptera punctata</name>
    <name type="common">Pacific beetle cockroach</name>
    <dbReference type="NCBI Taxonomy" id="6984"/>
    <lineage>
        <taxon>Eukaryota</taxon>
        <taxon>Metazoa</taxon>
        <taxon>Ecdysozoa</taxon>
        <taxon>Arthropoda</taxon>
        <taxon>Hexapoda</taxon>
        <taxon>Insecta</taxon>
        <taxon>Pterygota</taxon>
        <taxon>Neoptera</taxon>
        <taxon>Polyneoptera</taxon>
        <taxon>Dictyoptera</taxon>
        <taxon>Blattodea</taxon>
        <taxon>Blaberoidea</taxon>
        <taxon>Blaberidae</taxon>
        <taxon>Diplopterinae</taxon>
        <taxon>Diploptera</taxon>
    </lineage>
</organism>